<dbReference type="EMBL" id="JAPTMY010000020">
    <property type="protein sequence ID" value="MCZ0858334.1"/>
    <property type="molecule type" value="Genomic_DNA"/>
</dbReference>
<evidence type="ECO:0000313" key="3">
    <source>
        <dbReference type="EMBL" id="MCZ0858334.1"/>
    </source>
</evidence>
<keyword evidence="2" id="KW-0472">Membrane</keyword>
<comment type="caution">
    <text evidence="3">The sequence shown here is derived from an EMBL/GenBank/DDBJ whole genome shotgun (WGS) entry which is preliminary data.</text>
</comment>
<sequence>MSSASTAGPALDAARPAPGGARQRNRHRAGTLGLVALITLRELARRRGVLALALLPLAFFLVRLDTWTALRLLSMGPGWGIGLLALALGALVAAVVPRALEGAPLLPAVMAVQVLVAPDKSRTLALPLWSAREPASYILDVADAVGPLGPEAGDYLYHGPAHRAAYGPALGTTSRLLGVLRLRTIRLPEP</sequence>
<protein>
    <submittedName>
        <fullName evidence="3">ABC transporter permease</fullName>
    </submittedName>
</protein>
<dbReference type="RefSeq" id="WP_268917736.1">
    <property type="nucleotide sequence ID" value="NZ_JAPTMY010000020.1"/>
</dbReference>
<evidence type="ECO:0000256" key="1">
    <source>
        <dbReference type="SAM" id="MobiDB-lite"/>
    </source>
</evidence>
<feature type="transmembrane region" description="Helical" evidence="2">
    <location>
        <begin position="76"/>
        <end position="96"/>
    </location>
</feature>
<name>A0ABT4IAF6_9ACTO</name>
<keyword evidence="4" id="KW-1185">Reference proteome</keyword>
<gene>
    <name evidence="3" type="ORF">OHJ16_09800</name>
</gene>
<feature type="compositionally biased region" description="Low complexity" evidence="1">
    <location>
        <begin position="7"/>
        <end position="22"/>
    </location>
</feature>
<organism evidence="3 4">
    <name type="scientific">Actinomyces israelii</name>
    <dbReference type="NCBI Taxonomy" id="1659"/>
    <lineage>
        <taxon>Bacteria</taxon>
        <taxon>Bacillati</taxon>
        <taxon>Actinomycetota</taxon>
        <taxon>Actinomycetes</taxon>
        <taxon>Actinomycetales</taxon>
        <taxon>Actinomycetaceae</taxon>
        <taxon>Actinomyces</taxon>
    </lineage>
</organism>
<keyword evidence="2" id="KW-1133">Transmembrane helix</keyword>
<feature type="region of interest" description="Disordered" evidence="1">
    <location>
        <begin position="1"/>
        <end position="25"/>
    </location>
</feature>
<accession>A0ABT4IAF6</accession>
<keyword evidence="2" id="KW-0812">Transmembrane</keyword>
<evidence type="ECO:0000313" key="4">
    <source>
        <dbReference type="Proteomes" id="UP001072034"/>
    </source>
</evidence>
<dbReference type="Proteomes" id="UP001072034">
    <property type="component" value="Unassembled WGS sequence"/>
</dbReference>
<reference evidence="3" key="1">
    <citation type="submission" date="2022-10" db="EMBL/GenBank/DDBJ databases">
        <title>Genome sequence of Actinomyces israelii ATCC 10048.</title>
        <authorList>
            <person name="Watt R.M."/>
            <person name="Tong W.M."/>
        </authorList>
    </citation>
    <scope>NUCLEOTIDE SEQUENCE</scope>
    <source>
        <strain evidence="3">ATCC 10048</strain>
    </source>
</reference>
<proteinExistence type="predicted"/>
<evidence type="ECO:0000256" key="2">
    <source>
        <dbReference type="SAM" id="Phobius"/>
    </source>
</evidence>
<feature type="transmembrane region" description="Helical" evidence="2">
    <location>
        <begin position="49"/>
        <end position="70"/>
    </location>
</feature>